<dbReference type="Proteomes" id="UP000289738">
    <property type="component" value="Chromosome A03"/>
</dbReference>
<dbReference type="AlphaFoldDB" id="A0A445DUA7"/>
<proteinExistence type="predicted"/>
<feature type="domain" description="DNA helicase Pif1-like 2B" evidence="2">
    <location>
        <begin position="158"/>
        <end position="202"/>
    </location>
</feature>
<dbReference type="Pfam" id="PF21530">
    <property type="entry name" value="Pif1_2B_dom"/>
    <property type="match status" value="1"/>
</dbReference>
<evidence type="ECO:0000313" key="4">
    <source>
        <dbReference type="Proteomes" id="UP000289738"/>
    </source>
</evidence>
<keyword evidence="4" id="KW-1185">Reference proteome</keyword>
<comment type="caution">
    <text evidence="3">The sequence shown here is derived from an EMBL/GenBank/DDBJ whole genome shotgun (WGS) entry which is preliminary data.</text>
</comment>
<feature type="compositionally biased region" description="Acidic residues" evidence="1">
    <location>
        <begin position="21"/>
        <end position="45"/>
    </location>
</feature>
<dbReference type="EMBL" id="SDMP01000003">
    <property type="protein sequence ID" value="RYR66774.1"/>
    <property type="molecule type" value="Genomic_DNA"/>
</dbReference>
<feature type="region of interest" description="Disordered" evidence="1">
    <location>
        <begin position="1"/>
        <end position="48"/>
    </location>
</feature>
<sequence length="225" mass="25151">MTDDGERLSATDDRERLSTTDDGEQATDDSEQGMESEQVTDESEQEMVRAKKRTTIAPRRKFLSATEAAAAVSHSDTRRQDWWRLGFAFLGGGQGILLMTKKGDRSILAPIFDVVTEVNNHVISLLPGNEKVYLRSDTLLNEDDHLESELYTMSTESLNELIYSGIPQHKLVLKIGVPVMLLHNIVQSNRLCNGTRMQVRRLGNHVIECVILAGRNVGQIVLFQG</sequence>
<accession>A0A445DUA7</accession>
<name>A0A445DUA7_ARAHY</name>
<evidence type="ECO:0000256" key="1">
    <source>
        <dbReference type="SAM" id="MobiDB-lite"/>
    </source>
</evidence>
<dbReference type="InterPro" id="IPR027417">
    <property type="entry name" value="P-loop_NTPase"/>
</dbReference>
<feature type="compositionally biased region" description="Basic and acidic residues" evidence="1">
    <location>
        <begin position="1"/>
        <end position="19"/>
    </location>
</feature>
<evidence type="ECO:0000259" key="2">
    <source>
        <dbReference type="Pfam" id="PF21530"/>
    </source>
</evidence>
<dbReference type="PANTHER" id="PTHR10492:SF101">
    <property type="entry name" value="ATP-DEPENDENT DNA HELICASE"/>
    <property type="match status" value="1"/>
</dbReference>
<dbReference type="STRING" id="3818.A0A445DUA7"/>
<organism evidence="3 4">
    <name type="scientific">Arachis hypogaea</name>
    <name type="common">Peanut</name>
    <dbReference type="NCBI Taxonomy" id="3818"/>
    <lineage>
        <taxon>Eukaryota</taxon>
        <taxon>Viridiplantae</taxon>
        <taxon>Streptophyta</taxon>
        <taxon>Embryophyta</taxon>
        <taxon>Tracheophyta</taxon>
        <taxon>Spermatophyta</taxon>
        <taxon>Magnoliopsida</taxon>
        <taxon>eudicotyledons</taxon>
        <taxon>Gunneridae</taxon>
        <taxon>Pentapetalae</taxon>
        <taxon>rosids</taxon>
        <taxon>fabids</taxon>
        <taxon>Fabales</taxon>
        <taxon>Fabaceae</taxon>
        <taxon>Papilionoideae</taxon>
        <taxon>50 kb inversion clade</taxon>
        <taxon>dalbergioids sensu lato</taxon>
        <taxon>Dalbergieae</taxon>
        <taxon>Pterocarpus clade</taxon>
        <taxon>Arachis</taxon>
    </lineage>
</organism>
<dbReference type="PANTHER" id="PTHR10492">
    <property type="match status" value="1"/>
</dbReference>
<evidence type="ECO:0000313" key="3">
    <source>
        <dbReference type="EMBL" id="RYR66774.1"/>
    </source>
</evidence>
<dbReference type="InterPro" id="IPR049163">
    <property type="entry name" value="Pif1-like_2B_dom"/>
</dbReference>
<gene>
    <name evidence="3" type="ORF">Ahy_A03g012836</name>
</gene>
<protein>
    <recommendedName>
        <fullName evidence="2">DNA helicase Pif1-like 2B domain-containing protein</fullName>
    </recommendedName>
</protein>
<dbReference type="SUPFAM" id="SSF52540">
    <property type="entry name" value="P-loop containing nucleoside triphosphate hydrolases"/>
    <property type="match status" value="1"/>
</dbReference>
<reference evidence="3 4" key="1">
    <citation type="submission" date="2019-01" db="EMBL/GenBank/DDBJ databases">
        <title>Sequencing of cultivated peanut Arachis hypogaea provides insights into genome evolution and oil improvement.</title>
        <authorList>
            <person name="Chen X."/>
        </authorList>
    </citation>
    <scope>NUCLEOTIDE SEQUENCE [LARGE SCALE GENOMIC DNA]</scope>
    <source>
        <strain evidence="4">cv. Fuhuasheng</strain>
        <tissue evidence="3">Leaves</tissue>
    </source>
</reference>